<dbReference type="InParanoid" id="A0A1X2H098"/>
<keyword evidence="2" id="KW-0808">Transferase</keyword>
<feature type="transmembrane region" description="Helical" evidence="1">
    <location>
        <begin position="461"/>
        <end position="477"/>
    </location>
</feature>
<dbReference type="EMBL" id="MCGN01000012">
    <property type="protein sequence ID" value="ORY90505.1"/>
    <property type="molecule type" value="Genomic_DNA"/>
</dbReference>
<keyword evidence="1" id="KW-1133">Transmembrane helix</keyword>
<evidence type="ECO:0000313" key="3">
    <source>
        <dbReference type="Proteomes" id="UP000242180"/>
    </source>
</evidence>
<evidence type="ECO:0000256" key="1">
    <source>
        <dbReference type="SAM" id="Phobius"/>
    </source>
</evidence>
<keyword evidence="3" id="KW-1185">Reference proteome</keyword>
<dbReference type="PANTHER" id="PTHR21329:SF3">
    <property type="entry name" value="PHOSPHATIDYLINOSITOL N-ACETYLGLUCOSAMINYLTRANSFERASE SUBUNIT Q"/>
    <property type="match status" value="1"/>
</dbReference>
<dbReference type="InterPro" id="IPR007720">
    <property type="entry name" value="PigQ/GPI1"/>
</dbReference>
<dbReference type="FunCoup" id="A0A1X2H098">
    <property type="interactions" value="210"/>
</dbReference>
<dbReference type="GO" id="GO:0006506">
    <property type="term" value="P:GPI anchor biosynthetic process"/>
    <property type="evidence" value="ECO:0007669"/>
    <property type="project" value="InterPro"/>
</dbReference>
<dbReference type="OrthoDB" id="70250at2759"/>
<dbReference type="STRING" id="13706.A0A1X2H098"/>
<dbReference type="GO" id="GO:0016740">
    <property type="term" value="F:transferase activity"/>
    <property type="evidence" value="ECO:0007669"/>
    <property type="project" value="UniProtKB-KW"/>
</dbReference>
<dbReference type="PANTHER" id="PTHR21329">
    <property type="entry name" value="PHOSPHATIDYLINOSITOL N-ACETYLGLUCOSAMINYLTRANSFERASE SUBUNIT Q-RELATED"/>
    <property type="match status" value="1"/>
</dbReference>
<evidence type="ECO:0000313" key="2">
    <source>
        <dbReference type="EMBL" id="ORY90505.1"/>
    </source>
</evidence>
<reference evidence="2 3" key="1">
    <citation type="submission" date="2016-07" db="EMBL/GenBank/DDBJ databases">
        <title>Pervasive Adenine N6-methylation of Active Genes in Fungi.</title>
        <authorList>
            <consortium name="DOE Joint Genome Institute"/>
            <person name="Mondo S.J."/>
            <person name="Dannebaum R.O."/>
            <person name="Kuo R.C."/>
            <person name="Labutti K."/>
            <person name="Haridas S."/>
            <person name="Kuo A."/>
            <person name="Salamov A."/>
            <person name="Ahrendt S.R."/>
            <person name="Lipzen A."/>
            <person name="Sullivan W."/>
            <person name="Andreopoulos W.B."/>
            <person name="Clum A."/>
            <person name="Lindquist E."/>
            <person name="Daum C."/>
            <person name="Ramamoorthy G.K."/>
            <person name="Gryganskyi A."/>
            <person name="Culley D."/>
            <person name="Magnuson J.K."/>
            <person name="James T.Y."/>
            <person name="O'Malley M.A."/>
            <person name="Stajich J.E."/>
            <person name="Spatafora J.W."/>
            <person name="Visel A."/>
            <person name="Grigoriev I.V."/>
        </authorList>
    </citation>
    <scope>NUCLEOTIDE SEQUENCE [LARGE SCALE GENOMIC DNA]</scope>
    <source>
        <strain evidence="2 3">NRRL 2496</strain>
    </source>
</reference>
<dbReference type="AlphaFoldDB" id="A0A1X2H098"/>
<feature type="transmembrane region" description="Helical" evidence="1">
    <location>
        <begin position="332"/>
        <end position="351"/>
    </location>
</feature>
<keyword evidence="1" id="KW-0812">Transmembrane</keyword>
<sequence>MSACHDLKLFWPSHFSSPRIKQPCYLIGWYTGENTVCIAASIADISFTQVRALLDNFCKGPYSEYTNIDRVCKTPPAILGVLTAHPHRPSESGVPERFLTLTLNNAYVPIPISMTTHTGRAIPIKSYEVIFYEQPNPKRLQFLALDPLDLDISPAAPVPEDDPRHRQAMNHLAQAVQYSHRLLPNDTAQPHDLAHVLVQINSSYYLEKGLRKLVRPNRWESFKSFWLRFLVKGPVQSFFIHGLQRLVLGPTLCLLFVFYCLAQLTLQILNTRLPQFPFNGVAIKDLSTAGQQIDLRLQQLYFWPRQYSMLRKRNWANTAETRAYYISFYNSMWLVANDIILGVAIGSFLTTNRYIVSFLLHKILHEYTVQSLRSMMLWFLESPAGLKLNQELGHFLSELFLWLIRLWTGTMQAIKPLTPQIIHVIGLSGIFGVSMTVSLLSDFLAFMTLHVYCFYRVAARIFNWQLVILYSLFNLFRGKKRNLLRHRIDACDYDLDQLLLGTCLFTLLTFLFPTVLVYYLTFALSRVAVIALQAILEALLAFLNHFPLFAIMLRIKDPDRLPGGLKFEPFDHQTFLVRHHRVYQSLARIWHDLTRSKKHASRTHHYHAKTKRKSVQFKLHDHEVSSHRGAYLSMWNMPIPFSAIFFQYVALWKRLSAHYFSAYYFKSFLYGEPIKPIPRLQYPMLPTQRPELATVWNLLVSTLWDIPPPTDTPPT</sequence>
<dbReference type="Proteomes" id="UP000242180">
    <property type="component" value="Unassembled WGS sequence"/>
</dbReference>
<feature type="transmembrane region" description="Helical" evidence="1">
    <location>
        <begin position="527"/>
        <end position="551"/>
    </location>
</feature>
<feature type="transmembrane region" description="Helical" evidence="1">
    <location>
        <begin position="421"/>
        <end position="441"/>
    </location>
</feature>
<gene>
    <name evidence="2" type="ORF">BCR43DRAFT_499411</name>
</gene>
<feature type="transmembrane region" description="Helical" evidence="1">
    <location>
        <begin position="498"/>
        <end position="521"/>
    </location>
</feature>
<feature type="transmembrane region" description="Helical" evidence="1">
    <location>
        <begin position="246"/>
        <end position="269"/>
    </location>
</feature>
<dbReference type="GO" id="GO:0005783">
    <property type="term" value="C:endoplasmic reticulum"/>
    <property type="evidence" value="ECO:0007669"/>
    <property type="project" value="TreeGrafter"/>
</dbReference>
<dbReference type="GO" id="GO:0016020">
    <property type="term" value="C:membrane"/>
    <property type="evidence" value="ECO:0007669"/>
    <property type="project" value="InterPro"/>
</dbReference>
<dbReference type="Pfam" id="PF05024">
    <property type="entry name" value="Gpi1"/>
    <property type="match status" value="1"/>
</dbReference>
<protein>
    <submittedName>
        <fullName evidence="2">N-acetylglucosaminyl transferase component-domain-containing protein</fullName>
    </submittedName>
</protein>
<proteinExistence type="predicted"/>
<keyword evidence="1" id="KW-0472">Membrane</keyword>
<accession>A0A1X2H098</accession>
<name>A0A1X2H098_SYNRA</name>
<organism evidence="2 3">
    <name type="scientific">Syncephalastrum racemosum</name>
    <name type="common">Filamentous fungus</name>
    <dbReference type="NCBI Taxonomy" id="13706"/>
    <lineage>
        <taxon>Eukaryota</taxon>
        <taxon>Fungi</taxon>
        <taxon>Fungi incertae sedis</taxon>
        <taxon>Mucoromycota</taxon>
        <taxon>Mucoromycotina</taxon>
        <taxon>Mucoromycetes</taxon>
        <taxon>Mucorales</taxon>
        <taxon>Syncephalastraceae</taxon>
        <taxon>Syncephalastrum</taxon>
    </lineage>
</organism>
<comment type="caution">
    <text evidence="2">The sequence shown here is derived from an EMBL/GenBank/DDBJ whole genome shotgun (WGS) entry which is preliminary data.</text>
</comment>
<dbReference type="OMA" id="YFWPRQY"/>